<reference evidence="1 2" key="2">
    <citation type="submission" date="2019-05" db="EMBL/GenBank/DDBJ databases">
        <title>Glycomyces buryatensis sp. nov.</title>
        <authorList>
            <person name="Nikitina E."/>
        </authorList>
    </citation>
    <scope>NUCLEOTIDE SEQUENCE [LARGE SCALE GENOMIC DNA]</scope>
    <source>
        <strain evidence="1 2">18</strain>
    </source>
</reference>
<dbReference type="AlphaFoldDB" id="A0A4S8QCH6"/>
<dbReference type="OrthoDB" id="3397153at2"/>
<protein>
    <submittedName>
        <fullName evidence="1">Uncharacterized protein</fullName>
    </submittedName>
</protein>
<dbReference type="RefSeq" id="WP_136533909.1">
    <property type="nucleotide sequence ID" value="NZ_STGY01000028.1"/>
</dbReference>
<dbReference type="Pfam" id="PF22880">
    <property type="entry name" value="DUF7019"/>
    <property type="match status" value="1"/>
</dbReference>
<reference evidence="2" key="1">
    <citation type="submission" date="2019-04" db="EMBL/GenBank/DDBJ databases">
        <title>Nocardioides xinjiangensis sp. nov.</title>
        <authorList>
            <person name="Liu S."/>
        </authorList>
    </citation>
    <scope>NUCLEOTIDE SEQUENCE [LARGE SCALE GENOMIC DNA]</scope>
    <source>
        <strain evidence="2">18</strain>
    </source>
</reference>
<dbReference type="NCBIfam" id="NF040893">
    <property type="entry name" value="SAVMC3_10250"/>
    <property type="match status" value="1"/>
</dbReference>
<dbReference type="InterPro" id="IPR054284">
    <property type="entry name" value="DUF7019"/>
</dbReference>
<gene>
    <name evidence="1" type="ORF">FAB82_07410</name>
</gene>
<accession>A0A4S8QCH6</accession>
<keyword evidence="2" id="KW-1185">Reference proteome</keyword>
<dbReference type="EMBL" id="STGY01000028">
    <property type="protein sequence ID" value="THV42227.1"/>
    <property type="molecule type" value="Genomic_DNA"/>
</dbReference>
<sequence length="215" mass="23501">MTFFRRGSSARPLRYFLYISETKVDNLLPQIPPKFLRTMGFEVSVNAMVASAVVRRERPEEPVALSTRVSLLSDYIVQHERVGTIEDPAPYIGAVSRLRFGVVADYASELAFFGGEVDGVKLGLIGSSSSMVGAADPIASDNGLEYYTLLFLNGVVDQETLSPGRAMGIYEPGRAIDLALQLVPAQEHRLEFLAKTIRVEDGLVLATPIYVAMAD</sequence>
<proteinExistence type="predicted"/>
<comment type="caution">
    <text evidence="1">The sequence shown here is derived from an EMBL/GenBank/DDBJ whole genome shotgun (WGS) entry which is preliminary data.</text>
</comment>
<organism evidence="1 2">
    <name type="scientific">Glycomyces buryatensis</name>
    <dbReference type="NCBI Taxonomy" id="2570927"/>
    <lineage>
        <taxon>Bacteria</taxon>
        <taxon>Bacillati</taxon>
        <taxon>Actinomycetota</taxon>
        <taxon>Actinomycetes</taxon>
        <taxon>Glycomycetales</taxon>
        <taxon>Glycomycetaceae</taxon>
        <taxon>Glycomyces</taxon>
    </lineage>
</organism>
<evidence type="ECO:0000313" key="1">
    <source>
        <dbReference type="EMBL" id="THV42227.1"/>
    </source>
</evidence>
<name>A0A4S8QCH6_9ACTN</name>
<dbReference type="Proteomes" id="UP000308760">
    <property type="component" value="Unassembled WGS sequence"/>
</dbReference>
<evidence type="ECO:0000313" key="2">
    <source>
        <dbReference type="Proteomes" id="UP000308760"/>
    </source>
</evidence>